<feature type="compositionally biased region" description="Basic and acidic residues" evidence="1">
    <location>
        <begin position="1"/>
        <end position="12"/>
    </location>
</feature>
<gene>
    <name evidence="3" type="ORF">NA56DRAFT_575470</name>
</gene>
<dbReference type="InterPro" id="IPR003959">
    <property type="entry name" value="ATPase_AAA_core"/>
</dbReference>
<evidence type="ECO:0000256" key="1">
    <source>
        <dbReference type="SAM" id="MobiDB-lite"/>
    </source>
</evidence>
<accession>A0A2J6PZL6</accession>
<dbReference type="Pfam" id="PF22942">
    <property type="entry name" value="DUF7025"/>
    <property type="match status" value="1"/>
</dbReference>
<dbReference type="GO" id="GO:0016887">
    <property type="term" value="F:ATP hydrolysis activity"/>
    <property type="evidence" value="ECO:0007669"/>
    <property type="project" value="InterPro"/>
</dbReference>
<dbReference type="SMART" id="SM00382">
    <property type="entry name" value="AAA"/>
    <property type="match status" value="1"/>
</dbReference>
<evidence type="ECO:0000313" key="4">
    <source>
        <dbReference type="Proteomes" id="UP000235672"/>
    </source>
</evidence>
<organism evidence="3 4">
    <name type="scientific">Hyaloscypha hepaticicola</name>
    <dbReference type="NCBI Taxonomy" id="2082293"/>
    <lineage>
        <taxon>Eukaryota</taxon>
        <taxon>Fungi</taxon>
        <taxon>Dikarya</taxon>
        <taxon>Ascomycota</taxon>
        <taxon>Pezizomycotina</taxon>
        <taxon>Leotiomycetes</taxon>
        <taxon>Helotiales</taxon>
        <taxon>Hyaloscyphaceae</taxon>
        <taxon>Hyaloscypha</taxon>
    </lineage>
</organism>
<sequence length="659" mass="74814">MASLDTDDRKGTGSDADSDLENDDITGGEGRDCAVKNVYEGKSACRCCINWVDEYPDDLKQANLAADKTPESKRHAILVRNKRSHGGPKALEIHDIVVQSSILKSLLKDIIGKYPGVTFEAKEVVFSKPFEPLFHNWATIRGASKNHEDEEAQAYLKLLVQTLKEMKYTLQSYRDLVSHSVITFDLLWAIFKPGDDVIEHGESNNRIYRLIRTEYDSEGKIFNLKCRYVDWDGTKFGYGSVVKEIKAFKGPKTITGLSLYPKSYTEKLDHLEQEILDRGRRFQALAGCHYREYSGNAVEPRSFFSFYAGERPVFIDGRVVVDAEAFFQYNPDCKLSLSRIQFDENSDDKAQSVNFLRKEDLLLCVPHVRGYSLKRKKWVQLLVNDISPIDWNCDAFARLILPKQYKNILYSIVASKLGQSEGFDDIIQGKGQGVIMLLSGDPGVGKTLTAESVAEQMHKPLYMVTAGELGSKVDDVEQALGKVLELAARWNAVLLLDEADVFMEQRSNHEIERNKLVSIFLRTLEYFTGILLITTNRQSSIDKAFKSRIDLSLHYPPLSHNTQKEIWIDFISRSSSKASDFTDDDWAVFTKRSMNGREIKNAVKLAHLLANRQGVPLAPCHVNEVLEALHNDLWVEFQQQSHLKDIASVVASISRRFWF</sequence>
<dbReference type="InterPro" id="IPR027417">
    <property type="entry name" value="P-loop_NTPase"/>
</dbReference>
<dbReference type="PANTHER" id="PTHR46411:SF3">
    <property type="entry name" value="AAA+ ATPASE DOMAIN-CONTAINING PROTEIN"/>
    <property type="match status" value="1"/>
</dbReference>
<dbReference type="Pfam" id="PF00004">
    <property type="entry name" value="AAA"/>
    <property type="match status" value="1"/>
</dbReference>
<evidence type="ECO:0000313" key="3">
    <source>
        <dbReference type="EMBL" id="PMD19490.1"/>
    </source>
</evidence>
<dbReference type="Proteomes" id="UP000235672">
    <property type="component" value="Unassembled WGS sequence"/>
</dbReference>
<feature type="region of interest" description="Disordered" evidence="1">
    <location>
        <begin position="1"/>
        <end position="26"/>
    </location>
</feature>
<dbReference type="STRING" id="1745343.A0A2J6PZL6"/>
<keyword evidence="3" id="KW-0378">Hydrolase</keyword>
<evidence type="ECO:0000259" key="2">
    <source>
        <dbReference type="SMART" id="SM00382"/>
    </source>
</evidence>
<keyword evidence="4" id="KW-1185">Reference proteome</keyword>
<proteinExistence type="predicted"/>
<protein>
    <submittedName>
        <fullName evidence="3">P-loop containing nucleoside triphosphate hydrolase protein</fullName>
    </submittedName>
</protein>
<dbReference type="GO" id="GO:0005524">
    <property type="term" value="F:ATP binding"/>
    <property type="evidence" value="ECO:0007669"/>
    <property type="project" value="InterPro"/>
</dbReference>
<dbReference type="Gene3D" id="3.40.50.300">
    <property type="entry name" value="P-loop containing nucleotide triphosphate hydrolases"/>
    <property type="match status" value="1"/>
</dbReference>
<dbReference type="InterPro" id="IPR054289">
    <property type="entry name" value="DUF7025"/>
</dbReference>
<dbReference type="PANTHER" id="PTHR46411">
    <property type="entry name" value="FAMILY ATPASE, PUTATIVE-RELATED"/>
    <property type="match status" value="1"/>
</dbReference>
<reference evidence="3 4" key="1">
    <citation type="submission" date="2016-05" db="EMBL/GenBank/DDBJ databases">
        <title>A degradative enzymes factory behind the ericoid mycorrhizal symbiosis.</title>
        <authorList>
            <consortium name="DOE Joint Genome Institute"/>
            <person name="Martino E."/>
            <person name="Morin E."/>
            <person name="Grelet G."/>
            <person name="Kuo A."/>
            <person name="Kohler A."/>
            <person name="Daghino S."/>
            <person name="Barry K."/>
            <person name="Choi C."/>
            <person name="Cichocki N."/>
            <person name="Clum A."/>
            <person name="Copeland A."/>
            <person name="Hainaut M."/>
            <person name="Haridas S."/>
            <person name="Labutti K."/>
            <person name="Lindquist E."/>
            <person name="Lipzen A."/>
            <person name="Khouja H.-R."/>
            <person name="Murat C."/>
            <person name="Ohm R."/>
            <person name="Olson A."/>
            <person name="Spatafora J."/>
            <person name="Veneault-Fourrey C."/>
            <person name="Henrissat B."/>
            <person name="Grigoriev I."/>
            <person name="Martin F."/>
            <person name="Perotto S."/>
        </authorList>
    </citation>
    <scope>NUCLEOTIDE SEQUENCE [LARGE SCALE GENOMIC DNA]</scope>
    <source>
        <strain evidence="3 4">UAMH 7357</strain>
    </source>
</reference>
<dbReference type="SUPFAM" id="SSF52540">
    <property type="entry name" value="P-loop containing nucleoside triphosphate hydrolases"/>
    <property type="match status" value="1"/>
</dbReference>
<dbReference type="EMBL" id="KZ613489">
    <property type="protein sequence ID" value="PMD19490.1"/>
    <property type="molecule type" value="Genomic_DNA"/>
</dbReference>
<feature type="compositionally biased region" description="Acidic residues" evidence="1">
    <location>
        <begin position="16"/>
        <end position="26"/>
    </location>
</feature>
<name>A0A2J6PZL6_9HELO</name>
<feature type="domain" description="AAA+ ATPase" evidence="2">
    <location>
        <begin position="432"/>
        <end position="559"/>
    </location>
</feature>
<dbReference type="AlphaFoldDB" id="A0A2J6PZL6"/>
<dbReference type="CDD" id="cd19481">
    <property type="entry name" value="RecA-like_protease"/>
    <property type="match status" value="1"/>
</dbReference>
<dbReference type="InterPro" id="IPR003593">
    <property type="entry name" value="AAA+_ATPase"/>
</dbReference>
<dbReference type="OrthoDB" id="10042665at2759"/>